<name>A0A7J6HH81_CANSA</name>
<dbReference type="Proteomes" id="UP000583929">
    <property type="component" value="Unassembled WGS sequence"/>
</dbReference>
<comment type="caution">
    <text evidence="1">The sequence shown here is derived from an EMBL/GenBank/DDBJ whole genome shotgun (WGS) entry which is preliminary data.</text>
</comment>
<protein>
    <submittedName>
        <fullName evidence="1">Uncharacterized protein</fullName>
    </submittedName>
</protein>
<keyword evidence="2" id="KW-1185">Reference proteome</keyword>
<reference evidence="1 2" key="1">
    <citation type="journal article" date="2020" name="bioRxiv">
        <title>Sequence and annotation of 42 cannabis genomes reveals extensive copy number variation in cannabinoid synthesis and pathogen resistance genes.</title>
        <authorList>
            <person name="Mckernan K.J."/>
            <person name="Helbert Y."/>
            <person name="Kane L.T."/>
            <person name="Ebling H."/>
            <person name="Zhang L."/>
            <person name="Liu B."/>
            <person name="Eaton Z."/>
            <person name="Mclaughlin S."/>
            <person name="Kingan S."/>
            <person name="Baybayan P."/>
            <person name="Concepcion G."/>
            <person name="Jordan M."/>
            <person name="Riva A."/>
            <person name="Barbazuk W."/>
            <person name="Harkins T."/>
        </authorList>
    </citation>
    <scope>NUCLEOTIDE SEQUENCE [LARGE SCALE GENOMIC DNA]</scope>
    <source>
        <strain evidence="2">cv. Jamaican Lion 4</strain>
        <tissue evidence="1">Leaf</tissue>
    </source>
</reference>
<evidence type="ECO:0000313" key="1">
    <source>
        <dbReference type="EMBL" id="KAF4394657.1"/>
    </source>
</evidence>
<gene>
    <name evidence="1" type="ORF">G4B88_011118</name>
</gene>
<sequence length="111" mass="12543">MERNLGGNKKKRNIQLTLEKRLDTIPVSSIVNEGFQGQDDDFGDKVYAYQQNKVESYKFRGIGLNKSPISFDDYGGAIKVHQEVKSAVQKFQVKLFAESGVIVTLPGMKWM</sequence>
<organism evidence="1 2">
    <name type="scientific">Cannabis sativa</name>
    <name type="common">Hemp</name>
    <name type="synonym">Marijuana</name>
    <dbReference type="NCBI Taxonomy" id="3483"/>
    <lineage>
        <taxon>Eukaryota</taxon>
        <taxon>Viridiplantae</taxon>
        <taxon>Streptophyta</taxon>
        <taxon>Embryophyta</taxon>
        <taxon>Tracheophyta</taxon>
        <taxon>Spermatophyta</taxon>
        <taxon>Magnoliopsida</taxon>
        <taxon>eudicotyledons</taxon>
        <taxon>Gunneridae</taxon>
        <taxon>Pentapetalae</taxon>
        <taxon>rosids</taxon>
        <taxon>fabids</taxon>
        <taxon>Rosales</taxon>
        <taxon>Cannabaceae</taxon>
        <taxon>Cannabis</taxon>
    </lineage>
</organism>
<dbReference type="AlphaFoldDB" id="A0A7J6HH81"/>
<accession>A0A7J6HH81</accession>
<dbReference type="EMBL" id="JAATIQ010000043">
    <property type="protein sequence ID" value="KAF4394657.1"/>
    <property type="molecule type" value="Genomic_DNA"/>
</dbReference>
<evidence type="ECO:0000313" key="2">
    <source>
        <dbReference type="Proteomes" id="UP000583929"/>
    </source>
</evidence>
<proteinExistence type="predicted"/>